<feature type="compositionally biased region" description="Low complexity" evidence="1">
    <location>
        <begin position="37"/>
        <end position="48"/>
    </location>
</feature>
<reference evidence="3" key="1">
    <citation type="journal article" date="2023" name="Insect Mol. Biol.">
        <title>Genome sequencing provides insights into the evolution of gene families encoding plant cell wall-degrading enzymes in longhorned beetles.</title>
        <authorList>
            <person name="Shin N.R."/>
            <person name="Okamura Y."/>
            <person name="Kirsch R."/>
            <person name="Pauchet Y."/>
        </authorList>
    </citation>
    <scope>NUCLEOTIDE SEQUENCE</scope>
    <source>
        <strain evidence="3">RBIC_L_NR</strain>
    </source>
</reference>
<dbReference type="PANTHER" id="PTHR46599">
    <property type="entry name" value="PIGGYBAC TRANSPOSABLE ELEMENT-DERIVED PROTEIN 4"/>
    <property type="match status" value="1"/>
</dbReference>
<feature type="domain" description="PiggyBac transposable element-derived protein" evidence="2">
    <location>
        <begin position="104"/>
        <end position="461"/>
    </location>
</feature>
<gene>
    <name evidence="3" type="ORF">NQ314_000216</name>
</gene>
<dbReference type="InterPro" id="IPR029526">
    <property type="entry name" value="PGBD"/>
</dbReference>
<feature type="compositionally biased region" description="Acidic residues" evidence="1">
    <location>
        <begin position="49"/>
        <end position="59"/>
    </location>
</feature>
<evidence type="ECO:0000313" key="4">
    <source>
        <dbReference type="Proteomes" id="UP001162156"/>
    </source>
</evidence>
<sequence length="536" mass="61818">MSNNKRPLTESELQNEIDNLSDSEESVDDDQNDPDFTSEGSSETSYGTDESEQESDVEDSDNRNDSQEDVDLIWFKEVLNISRLPFTGQRGLQKDIPYNGEQISPVDVYKSIVTQDVLDLMVMETNRYAGQLLNTRRISRTSRFSRWKNTNSVEMELFLGLLMLMGILQFPKIECYWKKDKIYYHPLFHEVPISYNRFVLLLKCWHFANNENADESRVFKIKPLHDMIIQNIQSLYRPGETIVVDETMVPCRGRLSFRQYNPSKASRYGIKLYKVCTPEGFTWNLSVYDGKSEKLGDLDIPRSTVINLTQDLLNEGRLIITDNYYTSIGLAKHLYQQNTNLIGTVRKNRKGLDNSTLEAKLQKGEIRSVQQQYMTFMKWRDLRDVLMISTCFGDGSVETGKDRRGNTKTKPKIIVEYKKRKQGVDISDQLSSYYTSLRKSLVWYKKIAIEILCSTTVVNSHILYQTIVEKNMSLLQFTESVIGALVPSENNSPEAAVNIKRLKRHSNHKLADNVDQTGKILRKSCHGCYMNLKKAV</sequence>
<evidence type="ECO:0000313" key="3">
    <source>
        <dbReference type="EMBL" id="KAJ8972330.1"/>
    </source>
</evidence>
<protein>
    <recommendedName>
        <fullName evidence="2">PiggyBac transposable element-derived protein domain-containing protein</fullName>
    </recommendedName>
</protein>
<keyword evidence="4" id="KW-1185">Reference proteome</keyword>
<dbReference type="EMBL" id="JANEYF010000091">
    <property type="protein sequence ID" value="KAJ8972330.1"/>
    <property type="molecule type" value="Genomic_DNA"/>
</dbReference>
<name>A0AAV8ZWE9_9CUCU</name>
<feature type="compositionally biased region" description="Polar residues" evidence="1">
    <location>
        <begin position="1"/>
        <end position="12"/>
    </location>
</feature>
<feature type="region of interest" description="Disordered" evidence="1">
    <location>
        <begin position="1"/>
        <end position="65"/>
    </location>
</feature>
<proteinExistence type="predicted"/>
<dbReference type="Proteomes" id="UP001162156">
    <property type="component" value="Unassembled WGS sequence"/>
</dbReference>
<dbReference type="Pfam" id="PF13843">
    <property type="entry name" value="DDE_Tnp_1_7"/>
    <property type="match status" value="1"/>
</dbReference>
<evidence type="ECO:0000259" key="2">
    <source>
        <dbReference type="Pfam" id="PF13843"/>
    </source>
</evidence>
<organism evidence="3 4">
    <name type="scientific">Rhamnusium bicolor</name>
    <dbReference type="NCBI Taxonomy" id="1586634"/>
    <lineage>
        <taxon>Eukaryota</taxon>
        <taxon>Metazoa</taxon>
        <taxon>Ecdysozoa</taxon>
        <taxon>Arthropoda</taxon>
        <taxon>Hexapoda</taxon>
        <taxon>Insecta</taxon>
        <taxon>Pterygota</taxon>
        <taxon>Neoptera</taxon>
        <taxon>Endopterygota</taxon>
        <taxon>Coleoptera</taxon>
        <taxon>Polyphaga</taxon>
        <taxon>Cucujiformia</taxon>
        <taxon>Chrysomeloidea</taxon>
        <taxon>Cerambycidae</taxon>
        <taxon>Lepturinae</taxon>
        <taxon>Rhagiini</taxon>
        <taxon>Rhamnusium</taxon>
    </lineage>
</organism>
<dbReference type="AlphaFoldDB" id="A0AAV8ZWE9"/>
<comment type="caution">
    <text evidence="3">The sequence shown here is derived from an EMBL/GenBank/DDBJ whole genome shotgun (WGS) entry which is preliminary data.</text>
</comment>
<feature type="compositionally biased region" description="Acidic residues" evidence="1">
    <location>
        <begin position="13"/>
        <end position="33"/>
    </location>
</feature>
<dbReference type="PANTHER" id="PTHR46599:SF3">
    <property type="entry name" value="PIGGYBAC TRANSPOSABLE ELEMENT-DERIVED PROTEIN 4"/>
    <property type="match status" value="1"/>
</dbReference>
<evidence type="ECO:0000256" key="1">
    <source>
        <dbReference type="SAM" id="MobiDB-lite"/>
    </source>
</evidence>
<accession>A0AAV8ZWE9</accession>